<dbReference type="NCBIfam" id="NF009435">
    <property type="entry name" value="PRK12794.1"/>
    <property type="match status" value="1"/>
</dbReference>
<comment type="caution">
    <text evidence="1">The sequence shown here is derived from an EMBL/GenBank/DDBJ whole genome shotgun (WGS) entry which is preliminary data.</text>
</comment>
<dbReference type="AlphaFoldDB" id="A0A4Q1KIK1"/>
<organism evidence="1 2">
    <name type="scientific">Sphingobium fluviale</name>
    <dbReference type="NCBI Taxonomy" id="2506423"/>
    <lineage>
        <taxon>Bacteria</taxon>
        <taxon>Pseudomonadati</taxon>
        <taxon>Pseudomonadota</taxon>
        <taxon>Alphaproteobacteria</taxon>
        <taxon>Sphingomonadales</taxon>
        <taxon>Sphingomonadaceae</taxon>
        <taxon>Sphingobium</taxon>
    </lineage>
</organism>
<dbReference type="Proteomes" id="UP000290958">
    <property type="component" value="Unassembled WGS sequence"/>
</dbReference>
<dbReference type="EMBL" id="SBKP01000009">
    <property type="protein sequence ID" value="RXR28384.1"/>
    <property type="molecule type" value="Genomic_DNA"/>
</dbReference>
<evidence type="ECO:0000313" key="1">
    <source>
        <dbReference type="EMBL" id="RXR28384.1"/>
    </source>
</evidence>
<evidence type="ECO:0000313" key="2">
    <source>
        <dbReference type="Proteomes" id="UP000290958"/>
    </source>
</evidence>
<proteinExistence type="predicted"/>
<keyword evidence="1" id="KW-0282">Flagellum</keyword>
<dbReference type="Pfam" id="PF07309">
    <property type="entry name" value="FlaF"/>
    <property type="match status" value="1"/>
</dbReference>
<dbReference type="RefSeq" id="WP_129404459.1">
    <property type="nucleotide sequence ID" value="NZ_SBKP01000009.1"/>
</dbReference>
<keyword evidence="1" id="KW-0966">Cell projection</keyword>
<dbReference type="InterPro" id="IPR010845">
    <property type="entry name" value="FlaF"/>
</dbReference>
<sequence>MGLSAYQRARGFAEAPRSTEHRLLGQVTGALIEADRRGLKGAALVDVIHWNREVWVTFGATCADGANRLPPPLRASIISLSLWVDRHSSEVIAGRAAIVDLIEVNRLIMDGLAAG</sequence>
<gene>
    <name evidence="1" type="primary">flaF</name>
    <name evidence="1" type="ORF">EQG66_10055</name>
</gene>
<dbReference type="GO" id="GO:0044781">
    <property type="term" value="P:bacterial-type flagellum organization"/>
    <property type="evidence" value="ECO:0007669"/>
    <property type="project" value="InterPro"/>
</dbReference>
<keyword evidence="2" id="KW-1185">Reference proteome</keyword>
<dbReference type="OrthoDB" id="9808944at2"/>
<reference evidence="2" key="1">
    <citation type="submission" date="2019-01" db="EMBL/GenBank/DDBJ databases">
        <title>Cytophagaceae bacterium strain CAR-16.</title>
        <authorList>
            <person name="Chen W.-M."/>
        </authorList>
    </citation>
    <scope>NUCLEOTIDE SEQUENCE [LARGE SCALE GENOMIC DNA]</scope>
    <source>
        <strain evidence="2">CHR27</strain>
    </source>
</reference>
<protein>
    <submittedName>
        <fullName evidence="1">Flagellar biosynthesis regulatory protein FlaF</fullName>
    </submittedName>
</protein>
<accession>A0A4Q1KIK1</accession>
<name>A0A4Q1KIK1_9SPHN</name>
<keyword evidence="1" id="KW-0969">Cilium</keyword>